<accession>A0A4U6UIW3</accession>
<evidence type="ECO:0000313" key="7">
    <source>
        <dbReference type="EMBL" id="TKW16153.1"/>
    </source>
</evidence>
<feature type="domain" description="Wall-associated receptor kinase C-terminal" evidence="6">
    <location>
        <begin position="182"/>
        <end position="283"/>
    </location>
</feature>
<keyword evidence="9" id="KW-1185">Reference proteome</keyword>
<name>A0A4U6UIW3_SETVI</name>
<evidence type="ECO:0008006" key="10">
    <source>
        <dbReference type="Google" id="ProtNLM"/>
    </source>
</evidence>
<evidence type="ECO:0000259" key="5">
    <source>
        <dbReference type="Pfam" id="PF13947"/>
    </source>
</evidence>
<dbReference type="Pfam" id="PF14380">
    <property type="entry name" value="WAK_assoc"/>
    <property type="match status" value="1"/>
</dbReference>
<protein>
    <recommendedName>
        <fullName evidence="10">Wall-associated receptor kinase galacturonan-binding domain-containing protein</fullName>
    </recommendedName>
</protein>
<dbReference type="Gramene" id="TKW16153">
    <property type="protein sequence ID" value="TKW16153"/>
    <property type="gene ID" value="SEVIR_5G280300v2"/>
</dbReference>
<dbReference type="InterPro" id="IPR032872">
    <property type="entry name" value="WAK_assoc_C"/>
</dbReference>
<evidence type="ECO:0000313" key="9">
    <source>
        <dbReference type="Proteomes" id="UP000298652"/>
    </source>
</evidence>
<dbReference type="Proteomes" id="UP000298652">
    <property type="component" value="Chromosome 5"/>
</dbReference>
<keyword evidence="3" id="KW-0325">Glycoprotein</keyword>
<gene>
    <name evidence="7" type="ORF">SEVIR_5G280300v2</name>
    <name evidence="8" type="ORF">SEVIR_5G280901v2</name>
</gene>
<evidence type="ECO:0000256" key="4">
    <source>
        <dbReference type="SAM" id="SignalP"/>
    </source>
</evidence>
<dbReference type="GO" id="GO:0030247">
    <property type="term" value="F:polysaccharide binding"/>
    <property type="evidence" value="ECO:0007669"/>
    <property type="project" value="InterPro"/>
</dbReference>
<dbReference type="EMBL" id="CM016556">
    <property type="protein sequence ID" value="TKW16153.1"/>
    <property type="molecule type" value="Genomic_DNA"/>
</dbReference>
<feature type="domain" description="Wall-associated receptor kinase galacturonan-binding" evidence="5">
    <location>
        <begin position="45"/>
        <end position="114"/>
    </location>
</feature>
<organism evidence="8 9">
    <name type="scientific">Setaria viridis</name>
    <name type="common">Green bristlegrass</name>
    <name type="synonym">Setaria italica subsp. viridis</name>
    <dbReference type="NCBI Taxonomy" id="4556"/>
    <lineage>
        <taxon>Eukaryota</taxon>
        <taxon>Viridiplantae</taxon>
        <taxon>Streptophyta</taxon>
        <taxon>Embryophyta</taxon>
        <taxon>Tracheophyta</taxon>
        <taxon>Spermatophyta</taxon>
        <taxon>Magnoliopsida</taxon>
        <taxon>Liliopsida</taxon>
        <taxon>Poales</taxon>
        <taxon>Poaceae</taxon>
        <taxon>PACMAD clade</taxon>
        <taxon>Panicoideae</taxon>
        <taxon>Panicodae</taxon>
        <taxon>Paniceae</taxon>
        <taxon>Cenchrinae</taxon>
        <taxon>Setaria</taxon>
    </lineage>
</organism>
<dbReference type="InterPro" id="IPR025287">
    <property type="entry name" value="WAK_GUB"/>
</dbReference>
<evidence type="ECO:0000256" key="1">
    <source>
        <dbReference type="ARBA" id="ARBA00004167"/>
    </source>
</evidence>
<dbReference type="OMA" id="NNISCAG"/>
<reference evidence="8 9" key="1">
    <citation type="submission" date="2019-03" db="EMBL/GenBank/DDBJ databases">
        <title>WGS assembly of Setaria viridis.</title>
        <authorList>
            <person name="Huang P."/>
            <person name="Jenkins J."/>
            <person name="Grimwood J."/>
            <person name="Barry K."/>
            <person name="Healey A."/>
            <person name="Mamidi S."/>
            <person name="Sreedasyam A."/>
            <person name="Shu S."/>
            <person name="Feldman M."/>
            <person name="Wu J."/>
            <person name="Yu Y."/>
            <person name="Chen C."/>
            <person name="Johnson J."/>
            <person name="Rokhsar D."/>
            <person name="Baxter I."/>
            <person name="Schmutz J."/>
            <person name="Brutnell T."/>
            <person name="Kellogg E."/>
        </authorList>
    </citation>
    <scope>NUCLEOTIDE SEQUENCE [LARGE SCALE GENOMIC DNA]</scope>
    <source>
        <strain evidence="9">cv. A10</strain>
    </source>
</reference>
<evidence type="ECO:0000313" key="8">
    <source>
        <dbReference type="EMBL" id="TKW16160.1"/>
    </source>
</evidence>
<sequence length="419" mass="46433">MAHLPRFLPVILFPFLSLVAHCPASHGTPLPPTYDVSMCVDSPIWCGGVEIHYPFYLANATAYHYGAPFSCGYTDLKIACKDDGETQTPVIHLGRADYTVQNIFYNNNSFLLADADVLRGGDCPRVRHNVSFDEAWLQLRNTSSHDNLTFFFGCFSKQPGGGDPRPLGFDTDKYRINCTGSGNAPGGGASFVFADEELDNAQEYELAAHCGEIVTVPVRSEVLDLMASDQSMLARGGYGGLLRQGFELAWTRSTKDQCHRCENSGGRCAYGYAKAFLGCLCSGKVGDPYCKNSSASTVQPPSKSSRLQDSSFDFTPRFCDHQTRSSSLSRLVLSWLLVPAAAASLFSPASFFFLINGPRVVIVWLKNTAWVCRKDRNSNSHFLIRYPVLFFFTNEIHQAARRTPQRFVEHRTKLSFLSV</sequence>
<proteinExistence type="predicted"/>
<dbReference type="Pfam" id="PF13947">
    <property type="entry name" value="GUB_WAK_bind"/>
    <property type="match status" value="1"/>
</dbReference>
<dbReference type="PANTHER" id="PTHR33138">
    <property type="entry name" value="OS01G0690200 PROTEIN"/>
    <property type="match status" value="1"/>
</dbReference>
<keyword evidence="2 4" id="KW-0732">Signal</keyword>
<dbReference type="AlphaFoldDB" id="A0A4U6UIW3"/>
<dbReference type="Gramene" id="TKW16160">
    <property type="protein sequence ID" value="TKW16160"/>
    <property type="gene ID" value="SEVIR_5G280901v2"/>
</dbReference>
<feature type="signal peptide" evidence="4">
    <location>
        <begin position="1"/>
        <end position="27"/>
    </location>
</feature>
<dbReference type="GO" id="GO:0016020">
    <property type="term" value="C:membrane"/>
    <property type="evidence" value="ECO:0007669"/>
    <property type="project" value="UniProtKB-SubCell"/>
</dbReference>
<evidence type="ECO:0000259" key="6">
    <source>
        <dbReference type="Pfam" id="PF14380"/>
    </source>
</evidence>
<evidence type="ECO:0000256" key="3">
    <source>
        <dbReference type="ARBA" id="ARBA00023180"/>
    </source>
</evidence>
<evidence type="ECO:0000256" key="2">
    <source>
        <dbReference type="ARBA" id="ARBA00022729"/>
    </source>
</evidence>
<dbReference type="PANTHER" id="PTHR33138:SF54">
    <property type="entry name" value="OS01G0690900 PROTEIN"/>
    <property type="match status" value="1"/>
</dbReference>
<comment type="subcellular location">
    <subcellularLocation>
        <location evidence="1">Membrane</location>
        <topology evidence="1">Single-pass membrane protein</topology>
    </subcellularLocation>
</comment>
<dbReference type="EMBL" id="CM016556">
    <property type="protein sequence ID" value="TKW16160.1"/>
    <property type="molecule type" value="Genomic_DNA"/>
</dbReference>
<feature type="chain" id="PRO_5033835774" description="Wall-associated receptor kinase galacturonan-binding domain-containing protein" evidence="4">
    <location>
        <begin position="28"/>
        <end position="419"/>
    </location>
</feature>